<organism evidence="6 7">
    <name type="scientific">Croceicoccus marinus</name>
    <dbReference type="NCBI Taxonomy" id="450378"/>
    <lineage>
        <taxon>Bacteria</taxon>
        <taxon>Pseudomonadati</taxon>
        <taxon>Pseudomonadota</taxon>
        <taxon>Alphaproteobacteria</taxon>
        <taxon>Sphingomonadales</taxon>
        <taxon>Erythrobacteraceae</taxon>
        <taxon>Croceicoccus</taxon>
    </lineage>
</organism>
<protein>
    <submittedName>
        <fullName evidence="6">Isoprenylcysteine carboxylmethyltransferase family protein</fullName>
    </submittedName>
</protein>
<feature type="transmembrane region" description="Helical" evidence="5">
    <location>
        <begin position="99"/>
        <end position="125"/>
    </location>
</feature>
<keyword evidence="4 5" id="KW-0472">Membrane</keyword>
<evidence type="ECO:0000256" key="2">
    <source>
        <dbReference type="ARBA" id="ARBA00022692"/>
    </source>
</evidence>
<dbReference type="Proteomes" id="UP000515297">
    <property type="component" value="Chromosome"/>
</dbReference>
<feature type="transmembrane region" description="Helical" evidence="5">
    <location>
        <begin position="41"/>
        <end position="63"/>
    </location>
</feature>
<sequence>MSGGGEASAGVRFPPPLIVAGLLLAGLAADDWLGLRPAIPGAVRIAGAVIAVIGLVPIAWALLQFRSAGTDPEPWKPDAAFVEQGIYRFTRNPMYLGMALAHLGLALALDSMGALLAWPMAIVLIDRLVIAREERHLAARFGPAFEEYRTRVRRWI</sequence>
<dbReference type="InterPro" id="IPR007318">
    <property type="entry name" value="Phopholipid_MeTrfase"/>
</dbReference>
<dbReference type="RefSeq" id="WP_185885204.1">
    <property type="nucleotide sequence ID" value="NZ_CP060052.1"/>
</dbReference>
<dbReference type="GO" id="GO:0008168">
    <property type="term" value="F:methyltransferase activity"/>
    <property type="evidence" value="ECO:0007669"/>
    <property type="project" value="UniProtKB-KW"/>
</dbReference>
<reference evidence="6 7" key="1">
    <citation type="submission" date="2020-08" db="EMBL/GenBank/DDBJ databases">
        <authorList>
            <person name="Liu G."/>
            <person name="Sun C."/>
        </authorList>
    </citation>
    <scope>NUCLEOTIDE SEQUENCE [LARGE SCALE GENOMIC DNA]</scope>
    <source>
        <strain evidence="6 7">OT19</strain>
    </source>
</reference>
<proteinExistence type="predicted"/>
<comment type="subcellular location">
    <subcellularLocation>
        <location evidence="1">Endomembrane system</location>
        <topology evidence="1">Multi-pass membrane protein</topology>
    </subcellularLocation>
</comment>
<dbReference type="PANTHER" id="PTHR43847:SF1">
    <property type="entry name" value="BLL3993 PROTEIN"/>
    <property type="match status" value="1"/>
</dbReference>
<dbReference type="AlphaFoldDB" id="A0A7G6VWS1"/>
<dbReference type="EMBL" id="CP060052">
    <property type="protein sequence ID" value="QNE06186.1"/>
    <property type="molecule type" value="Genomic_DNA"/>
</dbReference>
<evidence type="ECO:0000256" key="4">
    <source>
        <dbReference type="ARBA" id="ARBA00023136"/>
    </source>
</evidence>
<accession>A0A7G6VWS1</accession>
<dbReference type="GO" id="GO:0032259">
    <property type="term" value="P:methylation"/>
    <property type="evidence" value="ECO:0007669"/>
    <property type="project" value="UniProtKB-KW"/>
</dbReference>
<keyword evidence="3 5" id="KW-1133">Transmembrane helix</keyword>
<evidence type="ECO:0000256" key="5">
    <source>
        <dbReference type="SAM" id="Phobius"/>
    </source>
</evidence>
<gene>
    <name evidence="6" type="ORF">H4O24_06100</name>
</gene>
<evidence type="ECO:0000313" key="6">
    <source>
        <dbReference type="EMBL" id="QNE06186.1"/>
    </source>
</evidence>
<keyword evidence="2 5" id="KW-0812">Transmembrane</keyword>
<evidence type="ECO:0000256" key="3">
    <source>
        <dbReference type="ARBA" id="ARBA00022989"/>
    </source>
</evidence>
<dbReference type="Gene3D" id="1.20.120.1630">
    <property type="match status" value="1"/>
</dbReference>
<feature type="transmembrane region" description="Helical" evidence="5">
    <location>
        <begin position="12"/>
        <end position="29"/>
    </location>
</feature>
<evidence type="ECO:0000313" key="7">
    <source>
        <dbReference type="Proteomes" id="UP000515297"/>
    </source>
</evidence>
<dbReference type="GO" id="GO:0012505">
    <property type="term" value="C:endomembrane system"/>
    <property type="evidence" value="ECO:0007669"/>
    <property type="project" value="UniProtKB-SubCell"/>
</dbReference>
<dbReference type="InterPro" id="IPR052527">
    <property type="entry name" value="Metal_cation-efflux_comp"/>
</dbReference>
<name>A0A7G6VWS1_9SPHN</name>
<dbReference type="Pfam" id="PF04191">
    <property type="entry name" value="PEMT"/>
    <property type="match status" value="1"/>
</dbReference>
<dbReference type="PANTHER" id="PTHR43847">
    <property type="entry name" value="BLL3993 PROTEIN"/>
    <property type="match status" value="1"/>
</dbReference>
<evidence type="ECO:0000256" key="1">
    <source>
        <dbReference type="ARBA" id="ARBA00004127"/>
    </source>
</evidence>
<keyword evidence="6" id="KW-0808">Transferase</keyword>
<keyword evidence="6" id="KW-0489">Methyltransferase</keyword>